<reference evidence="2" key="1">
    <citation type="submission" date="2018-02" db="EMBL/GenBank/DDBJ databases">
        <title>Genome sequencing of Solimonas sp. HR-BB.</title>
        <authorList>
            <person name="Lee Y."/>
            <person name="Jeon C.O."/>
        </authorList>
    </citation>
    <scope>NUCLEOTIDE SEQUENCE [LARGE SCALE GENOMIC DNA]</scope>
    <source>
        <strain evidence="2">HR-U</strain>
    </source>
</reference>
<evidence type="ECO:0000313" key="2">
    <source>
        <dbReference type="Proteomes" id="UP000239590"/>
    </source>
</evidence>
<evidence type="ECO:0008006" key="3">
    <source>
        <dbReference type="Google" id="ProtNLM"/>
    </source>
</evidence>
<dbReference type="Proteomes" id="UP000239590">
    <property type="component" value="Unassembled WGS sequence"/>
</dbReference>
<keyword evidence="2" id="KW-1185">Reference proteome</keyword>
<evidence type="ECO:0000313" key="1">
    <source>
        <dbReference type="EMBL" id="PQA61114.1"/>
    </source>
</evidence>
<dbReference type="AlphaFoldDB" id="A0A2S7ITT2"/>
<dbReference type="OrthoDB" id="844454at2"/>
<comment type="caution">
    <text evidence="1">The sequence shown here is derived from an EMBL/GenBank/DDBJ whole genome shotgun (WGS) entry which is preliminary data.</text>
</comment>
<gene>
    <name evidence="1" type="ORF">C5O19_14505</name>
</gene>
<organism evidence="1 2">
    <name type="scientific">Siphonobacter curvatus</name>
    <dbReference type="NCBI Taxonomy" id="2094562"/>
    <lineage>
        <taxon>Bacteria</taxon>
        <taxon>Pseudomonadati</taxon>
        <taxon>Bacteroidota</taxon>
        <taxon>Cytophagia</taxon>
        <taxon>Cytophagales</taxon>
        <taxon>Cytophagaceae</taxon>
        <taxon>Siphonobacter</taxon>
    </lineage>
</organism>
<dbReference type="EMBL" id="PTRA01000001">
    <property type="protein sequence ID" value="PQA61114.1"/>
    <property type="molecule type" value="Genomic_DNA"/>
</dbReference>
<name>A0A2S7ITT2_9BACT</name>
<sequence length="522" mass="59156">MTVVAQSALPAQSNLRIIFPDQSNWNVLEEGKPFSFKLQTRPSHQDSTAIRFSIVEGRQDGMQLDSIGNFQWTPSYDLVDRIQGSKTFTVLFAASTDKGDQVRRSAEFRVLHVNRPPIIGDLKPFYVQFNVQNIYQIDPNEVRDPDQDPIVFIPITDQLPEGAKLSAQGEFTWKPSQTQFNKLKTSPLYVEFFVEDQPTKARTKGRLKIDVTQLDLPPVVSVVPNVNTIKLRENTTLNLALYLTDPNGDQDIQEFSFLSDNRSIPKEALKKNTNTQYEFIWKPDYDFVKDPLDTLGFNLTFFVMDKSQKRDEKRIHVTVENAVNEREKDLQLYIQYRTSLIRAWELIAQLSEKQDELSKLYRRAKTGKKNRSVMNAGIGAGTAVVPLTINGDGGGAVNARRIIPTVGGTATATVGTLEATEVIGRSISPLVDQLNKIIVKKNELQTKGDIFARKYNLKSARRGQSGQTFAKDLDDFEASMKVNDLLALELDAGWQDRNKPKSQEQQDKSLQRTFRDFVPFEE</sequence>
<accession>A0A2S7ITT2</accession>
<proteinExistence type="predicted"/>
<protein>
    <recommendedName>
        <fullName evidence="3">Cadherin domain-containing protein</fullName>
    </recommendedName>
</protein>